<proteinExistence type="predicted"/>
<evidence type="ECO:0000313" key="2">
    <source>
        <dbReference type="EMBL" id="MDX9677479.1"/>
    </source>
</evidence>
<dbReference type="InterPro" id="IPR023346">
    <property type="entry name" value="Lysozyme-like_dom_sf"/>
</dbReference>
<evidence type="ECO:0000313" key="3">
    <source>
        <dbReference type="Proteomes" id="UP001287024"/>
    </source>
</evidence>
<evidence type="ECO:0000256" key="1">
    <source>
        <dbReference type="SAM" id="MobiDB-lite"/>
    </source>
</evidence>
<comment type="caution">
    <text evidence="2">The sequence shown here is derived from an EMBL/GenBank/DDBJ whole genome shotgun (WGS) entry which is preliminary data.</text>
</comment>
<keyword evidence="3" id="KW-1185">Reference proteome</keyword>
<feature type="region of interest" description="Disordered" evidence="1">
    <location>
        <begin position="1"/>
        <end position="22"/>
    </location>
</feature>
<accession>A0ABU5BMR0</accession>
<dbReference type="SUPFAM" id="SSF53955">
    <property type="entry name" value="Lysozyme-like"/>
    <property type="match status" value="1"/>
</dbReference>
<dbReference type="RefSeq" id="WP_273914828.1">
    <property type="nucleotide sequence ID" value="NZ_CATKQI010000038.1"/>
</dbReference>
<protein>
    <submittedName>
        <fullName evidence="2">Lytic transglycosylase domain-containing protein</fullName>
    </submittedName>
</protein>
<dbReference type="Proteomes" id="UP001287024">
    <property type="component" value="Unassembled WGS sequence"/>
</dbReference>
<dbReference type="Gene3D" id="1.10.530.10">
    <property type="match status" value="1"/>
</dbReference>
<organism evidence="2 3">
    <name type="scientific">Pseudomonas zeae</name>
    <dbReference type="NCBI Taxonomy" id="2745510"/>
    <lineage>
        <taxon>Bacteria</taxon>
        <taxon>Pseudomonadati</taxon>
        <taxon>Pseudomonadota</taxon>
        <taxon>Gammaproteobacteria</taxon>
        <taxon>Pseudomonadales</taxon>
        <taxon>Pseudomonadaceae</taxon>
        <taxon>Pseudomonas</taxon>
    </lineage>
</organism>
<dbReference type="EMBL" id="JASFAG010000002">
    <property type="protein sequence ID" value="MDX9677479.1"/>
    <property type="molecule type" value="Genomic_DNA"/>
</dbReference>
<reference evidence="2 3" key="1">
    <citation type="submission" date="2023-05" db="EMBL/GenBank/DDBJ databases">
        <title>Siderophore-mediated competition between Bacillus subtilis and Pseudomonas marginalis.</title>
        <authorList>
            <person name="Lyng M."/>
            <person name="Joergensen J.P.B."/>
            <person name="Schostag M.D."/>
            <person name="Jarmusch S.A."/>
            <person name="Aguilar D.K.C."/>
            <person name="Andrade C.N.L."/>
            <person name="Kovacs A.T."/>
        </authorList>
    </citation>
    <scope>NUCLEOTIDE SEQUENCE [LARGE SCALE GENOMIC DNA]</scope>
    <source>
        <strain evidence="2 3">P8_72</strain>
    </source>
</reference>
<name>A0ABU5BMR0_9PSED</name>
<gene>
    <name evidence="2" type="ORF">QMK45_16325</name>
</gene>
<sequence>MSKNKPLATAKKPLTPKADTAPAKIAVNDSQRLKEIRKLVEANNKSTIDTNTVICQIYMESRFDANAGLGKHSARGLMQMQEPAVKQVYKYRKKKQLGRSPSDAQTEEAFAAGAAFYASQSIWDEAQNIQLGTEYMQYWLDISSSTEEAYKKYRGKTNGVYYKKISECAKKLAANPDSMDVLRTALQ</sequence>